<reference evidence="2 3" key="1">
    <citation type="submission" date="2020-04" db="EMBL/GenBank/DDBJ databases">
        <title>Zoogloea sp. G-4-1-14 isolated from soil.</title>
        <authorList>
            <person name="Dahal R.H."/>
        </authorList>
    </citation>
    <scope>NUCLEOTIDE SEQUENCE [LARGE SCALE GENOMIC DNA]</scope>
    <source>
        <strain evidence="2 3">G-4-1-14</strain>
    </source>
</reference>
<evidence type="ECO:0000313" key="3">
    <source>
        <dbReference type="Proteomes" id="UP000580043"/>
    </source>
</evidence>
<evidence type="ECO:0000313" key="2">
    <source>
        <dbReference type="EMBL" id="NML24428.1"/>
    </source>
</evidence>
<evidence type="ECO:0000256" key="1">
    <source>
        <dbReference type="SAM" id="MobiDB-lite"/>
    </source>
</evidence>
<dbReference type="Proteomes" id="UP000580043">
    <property type="component" value="Unassembled WGS sequence"/>
</dbReference>
<feature type="region of interest" description="Disordered" evidence="1">
    <location>
        <begin position="108"/>
        <end position="131"/>
    </location>
</feature>
<name>A0A848FX46_9RHOO</name>
<organism evidence="2 3">
    <name type="scientific">Zoogloea dura</name>
    <dbReference type="NCBI Taxonomy" id="2728840"/>
    <lineage>
        <taxon>Bacteria</taxon>
        <taxon>Pseudomonadati</taxon>
        <taxon>Pseudomonadota</taxon>
        <taxon>Betaproteobacteria</taxon>
        <taxon>Rhodocyclales</taxon>
        <taxon>Zoogloeaceae</taxon>
        <taxon>Zoogloea</taxon>
    </lineage>
</organism>
<dbReference type="RefSeq" id="WP_169144059.1">
    <property type="nucleotide sequence ID" value="NZ_JABBGA010000001.1"/>
</dbReference>
<sequence>MRTPKDKKRMLQLRSIRYEQKFKINSRRSWLSGTNTERVVARTALIVVEDAFIHDLAKLRACDTSCGTTHQATQNGACECPDASTDRPERASHRTAYPCTLKCASSAADSTTEESSRSSHLLSTIQSPDLR</sequence>
<proteinExistence type="predicted"/>
<keyword evidence="3" id="KW-1185">Reference proteome</keyword>
<feature type="region of interest" description="Disordered" evidence="1">
    <location>
        <begin position="69"/>
        <end position="91"/>
    </location>
</feature>
<accession>A0A848FX46</accession>
<dbReference type="AlphaFoldDB" id="A0A848FX46"/>
<comment type="caution">
    <text evidence="2">The sequence shown here is derived from an EMBL/GenBank/DDBJ whole genome shotgun (WGS) entry which is preliminary data.</text>
</comment>
<gene>
    <name evidence="2" type="ORF">HHL15_01615</name>
</gene>
<dbReference type="EMBL" id="JABBGA010000001">
    <property type="protein sequence ID" value="NML24428.1"/>
    <property type="molecule type" value="Genomic_DNA"/>
</dbReference>
<protein>
    <submittedName>
        <fullName evidence="2">Uncharacterized protein</fullName>
    </submittedName>
</protein>